<dbReference type="KEGG" id="mcn:Mcup_0698"/>
<evidence type="ECO:0000313" key="2">
    <source>
        <dbReference type="Proteomes" id="UP000007812"/>
    </source>
</evidence>
<dbReference type="AlphaFoldDB" id="F4G1J0"/>
<dbReference type="eggNOG" id="arCOG12809">
    <property type="taxonomic scope" value="Archaea"/>
</dbReference>
<dbReference type="STRING" id="1006006.Mcup_0698"/>
<accession>F4G1J0</accession>
<keyword evidence="2" id="KW-1185">Reference proteome</keyword>
<protein>
    <submittedName>
        <fullName evidence="1">Uncharacterized protein</fullName>
    </submittedName>
</protein>
<dbReference type="Proteomes" id="UP000007812">
    <property type="component" value="Chromosome"/>
</dbReference>
<evidence type="ECO:0000313" key="1">
    <source>
        <dbReference type="EMBL" id="AEB94803.1"/>
    </source>
</evidence>
<gene>
    <name evidence="1" type="ordered locus">Mcup_0698</name>
</gene>
<name>F4G1J0_METCR</name>
<reference evidence="1 2" key="1">
    <citation type="journal article" date="2011" name="J. Bacteriol.">
        <title>Complete genome sequence of Metallosphaera cuprina, a metal sulfide-oxidizing archaeon from a hot spring.</title>
        <authorList>
            <person name="Liu L.J."/>
            <person name="You X.Y."/>
            <person name="Zheng H."/>
            <person name="Wang S."/>
            <person name="Jiang C.Y."/>
            <person name="Liu S.J."/>
        </authorList>
    </citation>
    <scope>NUCLEOTIDE SEQUENCE [LARGE SCALE GENOMIC DNA]</scope>
    <source>
        <strain evidence="1 2">Ar-4</strain>
    </source>
</reference>
<dbReference type="EMBL" id="CP002656">
    <property type="protein sequence ID" value="AEB94803.1"/>
    <property type="molecule type" value="Genomic_DNA"/>
</dbReference>
<sequence length="119" mass="13618">MHSGKTGKSKTGKKCVSIVRRVGKNRAIVAIARILIETIFSMLSTGYEFIDNIDPLTERKMKSMSQRANSARNTNSYTYIQDAIKLIKDNRFRGSSKELFPIERIRVTSEQSQRDTMQQ</sequence>
<dbReference type="HOGENOM" id="CLU_2056046_0_0_2"/>
<organism evidence="1 2">
    <name type="scientific">Metallosphaera cuprina (strain Ar-4)</name>
    <dbReference type="NCBI Taxonomy" id="1006006"/>
    <lineage>
        <taxon>Archaea</taxon>
        <taxon>Thermoproteota</taxon>
        <taxon>Thermoprotei</taxon>
        <taxon>Sulfolobales</taxon>
        <taxon>Sulfolobaceae</taxon>
        <taxon>Metallosphaera</taxon>
    </lineage>
</organism>
<proteinExistence type="predicted"/>